<reference evidence="3" key="1">
    <citation type="submission" date="2017-09" db="EMBL/GenBank/DDBJ databases">
        <title>Depth-based differentiation of microbial function through sediment-hosted aquifers and enrichment of novel symbionts in the deep terrestrial subsurface.</title>
        <authorList>
            <person name="Probst A.J."/>
            <person name="Ladd B."/>
            <person name="Jarett J.K."/>
            <person name="Geller-Mcgrath D.E."/>
            <person name="Sieber C.M.K."/>
            <person name="Emerson J.B."/>
            <person name="Anantharaman K."/>
            <person name="Thomas B.C."/>
            <person name="Malmstrom R."/>
            <person name="Stieglmeier M."/>
            <person name="Klingl A."/>
            <person name="Woyke T."/>
            <person name="Ryan C.M."/>
            <person name="Banfield J.F."/>
        </authorList>
    </citation>
    <scope>NUCLEOTIDE SEQUENCE [LARGE SCALE GENOMIC DNA]</scope>
</reference>
<keyword evidence="1" id="KW-0812">Transmembrane</keyword>
<dbReference type="InterPro" id="IPR025101">
    <property type="entry name" value="DUF4012"/>
</dbReference>
<gene>
    <name evidence="2" type="ORF">CO172_01150</name>
</gene>
<evidence type="ECO:0000313" key="3">
    <source>
        <dbReference type="Proteomes" id="UP000229749"/>
    </source>
</evidence>
<evidence type="ECO:0000313" key="2">
    <source>
        <dbReference type="EMBL" id="PJA47495.1"/>
    </source>
</evidence>
<organism evidence="2 3">
    <name type="scientific">Candidatus Uhrbacteria bacterium CG_4_9_14_3_um_filter_36_7</name>
    <dbReference type="NCBI Taxonomy" id="1975033"/>
    <lineage>
        <taxon>Bacteria</taxon>
        <taxon>Candidatus Uhriibacteriota</taxon>
    </lineage>
</organism>
<dbReference type="EMBL" id="PFWS01000017">
    <property type="protein sequence ID" value="PJA47495.1"/>
    <property type="molecule type" value="Genomic_DNA"/>
</dbReference>
<dbReference type="AlphaFoldDB" id="A0A2M7XI28"/>
<dbReference type="Proteomes" id="UP000229749">
    <property type="component" value="Unassembled WGS sequence"/>
</dbReference>
<name>A0A2M7XI28_9BACT</name>
<comment type="caution">
    <text evidence="2">The sequence shown here is derived from an EMBL/GenBank/DDBJ whole genome shotgun (WGS) entry which is preliminary data.</text>
</comment>
<dbReference type="Pfam" id="PF13196">
    <property type="entry name" value="DUF4012"/>
    <property type="match status" value="1"/>
</dbReference>
<feature type="transmembrane region" description="Helical" evidence="1">
    <location>
        <begin position="186"/>
        <end position="205"/>
    </location>
</feature>
<keyword evidence="1" id="KW-0472">Membrane</keyword>
<keyword evidence="1" id="KW-1133">Transmembrane helix</keyword>
<evidence type="ECO:0000256" key="1">
    <source>
        <dbReference type="SAM" id="Phobius"/>
    </source>
</evidence>
<sequence length="843" mass="95217">MKQEGSNKRSIKKNIKKHPIYRRKKAVCVTYLYDSSIPAHLIFYGLLPNRSIGTPKSLPIHISKQQHLSPFLLELQKPSQNLDLASSKSTDPVFNFLPCKHENFNESLSQISQKNSLHLEKQEILSQLLEKNNTPTASTKYRQQLVKPIESHKQSRNLGMNLISCVQERLQRQTKKEILPIGWQRAVGIFLLFSFAFVLPLHAIGNLKELSSQQVSIEKQSLEAFSHVYEATSALLNQKHDSATSAFFEASQTFDGAQKTLAKLNQSTAFLLSWFPSTKETYKTGQELLLAGTLLSRVGTNITSILKTIADYPDLTLTQKLNLFSSQLSILLPDLIQAKNHLNHVEKKHVPVAYQETFEEIQKSLPILESAMHEFLTVSHVLEDLLGSKEKQRYLVVFQNNMEIRPTGGFLGSFAEIAIDQGEVVDLYFPAGGTYDLQGSLQTFTIAPKPLQLINPRFEFQDVNWFVDFPTSARKMLEFYQASGQSTVDGVIAINASFVADLLSIIGPVKLSSYERTFTAENFILESQKIAEIDYKIYENNSSSEKPGPKAFLGKLAPCLLTSIKQAPLEKLIPLFNQMRKGLKEKDIQLYFIDPQKQKVIHDLRWDGQIQPTNGDYLLVVDSNIGGQKTDGVIDQEINLSIDISKTGEIINTLKITRKHAGISGSLFTGVNNVDYMRVYVPKGSQLMHADGFTPPDEDLFETPEPNWKQDTDIFSTEHYARIDANSGVTISEEFGKTVFGHWVQTKPGETKTVTFVYQLPFSIHHQSNSWMQKLTQAIGIESKQIYQLFIQKQPGILDRNTSVMVHLPPNQDIIESSGLVNESTLFSNKTDHFYYLIFEDET</sequence>
<accession>A0A2M7XI28</accession>
<protein>
    <recommendedName>
        <fullName evidence="4">DUF4012 domain-containing protein</fullName>
    </recommendedName>
</protein>
<evidence type="ECO:0008006" key="4">
    <source>
        <dbReference type="Google" id="ProtNLM"/>
    </source>
</evidence>
<proteinExistence type="predicted"/>